<dbReference type="eggNOG" id="ENOG502SDWX">
    <property type="taxonomic scope" value="Eukaryota"/>
</dbReference>
<dbReference type="Proteomes" id="UP000001072">
    <property type="component" value="Unassembled WGS sequence"/>
</dbReference>
<organism evidence="3">
    <name type="scientific">Melampsora larici-populina (strain 98AG31 / pathotype 3-4-7)</name>
    <name type="common">Poplar leaf rust fungus</name>
    <dbReference type="NCBI Taxonomy" id="747676"/>
    <lineage>
        <taxon>Eukaryota</taxon>
        <taxon>Fungi</taxon>
        <taxon>Dikarya</taxon>
        <taxon>Basidiomycota</taxon>
        <taxon>Pucciniomycotina</taxon>
        <taxon>Pucciniomycetes</taxon>
        <taxon>Pucciniales</taxon>
        <taxon>Melampsoraceae</taxon>
        <taxon>Melampsora</taxon>
    </lineage>
</organism>
<dbReference type="KEGG" id="mlr:MELLADRAFT_91633"/>
<feature type="compositionally biased region" description="Polar residues" evidence="1">
    <location>
        <begin position="410"/>
        <end position="438"/>
    </location>
</feature>
<feature type="region of interest" description="Disordered" evidence="1">
    <location>
        <begin position="38"/>
        <end position="65"/>
    </location>
</feature>
<proteinExistence type="predicted"/>
<dbReference type="Gene3D" id="1.10.30.10">
    <property type="entry name" value="High mobility group box domain"/>
    <property type="match status" value="1"/>
</dbReference>
<dbReference type="InterPro" id="IPR036910">
    <property type="entry name" value="HMG_box_dom_sf"/>
</dbReference>
<dbReference type="CDD" id="cd00084">
    <property type="entry name" value="HMG-box_SF"/>
    <property type="match status" value="1"/>
</dbReference>
<feature type="region of interest" description="Disordered" evidence="1">
    <location>
        <begin position="372"/>
        <end position="438"/>
    </location>
</feature>
<dbReference type="RefSeq" id="XP_007414678.1">
    <property type="nucleotide sequence ID" value="XM_007414616.1"/>
</dbReference>
<reference evidence="3" key="1">
    <citation type="journal article" date="2011" name="Proc. Natl. Acad. Sci. U.S.A.">
        <title>Obligate biotrophy features unraveled by the genomic analysis of rust fungi.</title>
        <authorList>
            <person name="Duplessis S."/>
            <person name="Cuomo C.A."/>
            <person name="Lin Y.-C."/>
            <person name="Aerts A."/>
            <person name="Tisserant E."/>
            <person name="Veneault-Fourrey C."/>
            <person name="Joly D.L."/>
            <person name="Hacquard S."/>
            <person name="Amselem J."/>
            <person name="Cantarel B.L."/>
            <person name="Chiu R."/>
            <person name="Coutinho P.M."/>
            <person name="Feau N."/>
            <person name="Field M."/>
            <person name="Frey P."/>
            <person name="Gelhaye E."/>
            <person name="Goldberg J."/>
            <person name="Grabherr M.G."/>
            <person name="Kodira C.D."/>
            <person name="Kohler A."/>
            <person name="Kuees U."/>
            <person name="Lindquist E.A."/>
            <person name="Lucas S.M."/>
            <person name="Mago R."/>
            <person name="Mauceli E."/>
            <person name="Morin E."/>
            <person name="Murat C."/>
            <person name="Pangilinan J.L."/>
            <person name="Park R."/>
            <person name="Pearson M."/>
            <person name="Quesneville H."/>
            <person name="Rouhier N."/>
            <person name="Sakthikumar S."/>
            <person name="Salamov A.A."/>
            <person name="Schmutz J."/>
            <person name="Selles B."/>
            <person name="Shapiro H."/>
            <person name="Tanguay P."/>
            <person name="Tuskan G.A."/>
            <person name="Henrissat B."/>
            <person name="Van de Peer Y."/>
            <person name="Rouze P."/>
            <person name="Ellis J.G."/>
            <person name="Dodds P.N."/>
            <person name="Schein J.E."/>
            <person name="Zhong S."/>
            <person name="Hamelin R.C."/>
            <person name="Grigoriev I.V."/>
            <person name="Szabo L.J."/>
            <person name="Martin F."/>
        </authorList>
    </citation>
    <scope>NUCLEOTIDE SEQUENCE [LARGE SCALE GENOMIC DNA]</scope>
    <source>
        <strain evidence="3">98AG31 / pathotype 3-4-7</strain>
    </source>
</reference>
<gene>
    <name evidence="2" type="ORF">MELLADRAFT_91633</name>
</gene>
<evidence type="ECO:0000256" key="1">
    <source>
        <dbReference type="SAM" id="MobiDB-lite"/>
    </source>
</evidence>
<accession>F4RZR7</accession>
<dbReference type="AlphaFoldDB" id="F4RZR7"/>
<dbReference type="OrthoDB" id="10382446at2759"/>
<dbReference type="EMBL" id="GL883133">
    <property type="protein sequence ID" value="EGG02141.1"/>
    <property type="molecule type" value="Genomic_DNA"/>
</dbReference>
<dbReference type="HOGENOM" id="CLU_043422_0_0_1"/>
<dbReference type="SUPFAM" id="SSF47095">
    <property type="entry name" value="HMG-box"/>
    <property type="match status" value="1"/>
</dbReference>
<evidence type="ECO:0000313" key="2">
    <source>
        <dbReference type="EMBL" id="EGG02141.1"/>
    </source>
</evidence>
<sequence length="438" mass="48715">MAALGEAHGLQTPAQTQDIVTTSDIATASAVAQIARNTTTTSVDAQDRGLDSDPEDDEPVFDPATVKDSGKTAVELRFLAEKYASTGLSDTVVESLLNFHEEMETLIAIKALELGITVSDIERVFGKYVGVRRPSAWNRFLQSPLARATFKAARGVGNGKGMKALSQKWKSMTLEEKSVYKQATQEADPAVLNNFNDQLHDMGVGNQSRQSILQSRSNTVANAKNTKQYKEKAKSFVEETLSNAVQMVYSMDGVHDFLTRLQGLLVGQTPTDLKASITESARAFQSRIVKSLSSHLYETTKLRHWPWSKCDVTLNDAGYQLKLLPGARSVEQTFKEPSINLNRAKLLALEADLKDNLIQLVRLDRNPRFFEEREERRMHSKTDQSSQRNTSNSSLPDPVQNLFIDPRLNLPSNTSNTQDTQGTTQFDRSRQNHNPSPQ</sequence>
<dbReference type="STRING" id="747676.F4RZR7"/>
<dbReference type="GeneID" id="18935981"/>
<evidence type="ECO:0000313" key="3">
    <source>
        <dbReference type="Proteomes" id="UP000001072"/>
    </source>
</evidence>
<feature type="compositionally biased region" description="Polar residues" evidence="1">
    <location>
        <begin position="383"/>
        <end position="395"/>
    </location>
</feature>
<protein>
    <submittedName>
        <fullName evidence="2">Uncharacterized protein</fullName>
    </submittedName>
</protein>
<dbReference type="InParanoid" id="F4RZR7"/>
<keyword evidence="3" id="KW-1185">Reference proteome</keyword>
<feature type="compositionally biased region" description="Basic and acidic residues" evidence="1">
    <location>
        <begin position="372"/>
        <end position="382"/>
    </location>
</feature>
<dbReference type="VEuPathDB" id="FungiDB:MELLADRAFT_91633"/>
<name>F4RZR7_MELLP</name>